<feature type="region of interest" description="Disordered" evidence="2">
    <location>
        <begin position="72"/>
        <end position="100"/>
    </location>
</feature>
<organism evidence="5 6">
    <name type="scientific">Paragonimus skrjabini miyazakii</name>
    <dbReference type="NCBI Taxonomy" id="59628"/>
    <lineage>
        <taxon>Eukaryota</taxon>
        <taxon>Metazoa</taxon>
        <taxon>Spiralia</taxon>
        <taxon>Lophotrochozoa</taxon>
        <taxon>Platyhelminthes</taxon>
        <taxon>Trematoda</taxon>
        <taxon>Digenea</taxon>
        <taxon>Plagiorchiida</taxon>
        <taxon>Troglotremata</taxon>
        <taxon>Troglotrematidae</taxon>
        <taxon>Paragonimus</taxon>
    </lineage>
</organism>
<evidence type="ECO:0000259" key="3">
    <source>
        <dbReference type="PROSITE" id="PS50003"/>
    </source>
</evidence>
<feature type="domain" description="Rho-GAP" evidence="4">
    <location>
        <begin position="394"/>
        <end position="578"/>
    </location>
</feature>
<proteinExistence type="predicted"/>
<feature type="region of interest" description="Disordered" evidence="2">
    <location>
        <begin position="742"/>
        <end position="789"/>
    </location>
</feature>
<dbReference type="AlphaFoldDB" id="A0A8S9Z0X6"/>
<feature type="domain" description="PH" evidence="3">
    <location>
        <begin position="279"/>
        <end position="382"/>
    </location>
</feature>
<dbReference type="Proteomes" id="UP000822476">
    <property type="component" value="Unassembled WGS sequence"/>
</dbReference>
<protein>
    <recommendedName>
        <fullName evidence="7">Rho GTPase-activating protein 26</fullName>
    </recommendedName>
</protein>
<dbReference type="InterPro" id="IPR004148">
    <property type="entry name" value="BAR_dom"/>
</dbReference>
<dbReference type="InterPro" id="IPR027267">
    <property type="entry name" value="AH/BAR_dom_sf"/>
</dbReference>
<dbReference type="Gene3D" id="1.20.1270.60">
    <property type="entry name" value="Arfaptin homology (AH) domain/BAR domain"/>
    <property type="match status" value="1"/>
</dbReference>
<dbReference type="Gene3D" id="2.30.29.30">
    <property type="entry name" value="Pleckstrin-homology domain (PH domain)/Phosphotyrosine-binding domain (PTB)"/>
    <property type="match status" value="1"/>
</dbReference>
<comment type="caution">
    <text evidence="5">The sequence shown here is derived from an EMBL/GenBank/DDBJ whole genome shotgun (WGS) entry which is preliminary data.</text>
</comment>
<evidence type="ECO:0000256" key="2">
    <source>
        <dbReference type="SAM" id="MobiDB-lite"/>
    </source>
</evidence>
<keyword evidence="1" id="KW-0343">GTPase activation</keyword>
<dbReference type="GO" id="GO:0005737">
    <property type="term" value="C:cytoplasm"/>
    <property type="evidence" value="ECO:0007669"/>
    <property type="project" value="InterPro"/>
</dbReference>
<dbReference type="PANTHER" id="PTHR12552:SF1">
    <property type="entry name" value="RHO GTPASE-ACTIVATING PROTEIN GRAF"/>
    <property type="match status" value="1"/>
</dbReference>
<evidence type="ECO:0000313" key="5">
    <source>
        <dbReference type="EMBL" id="KAF7259180.1"/>
    </source>
</evidence>
<dbReference type="SMART" id="SM00233">
    <property type="entry name" value="PH"/>
    <property type="match status" value="1"/>
</dbReference>
<evidence type="ECO:0000256" key="1">
    <source>
        <dbReference type="ARBA" id="ARBA00022468"/>
    </source>
</evidence>
<feature type="region of interest" description="Disordered" evidence="2">
    <location>
        <begin position="616"/>
        <end position="685"/>
    </location>
</feature>
<dbReference type="PANTHER" id="PTHR12552">
    <property type="entry name" value="OLIGOPHRENIN 1"/>
    <property type="match status" value="1"/>
</dbReference>
<dbReference type="Pfam" id="PF00620">
    <property type="entry name" value="RhoGAP"/>
    <property type="match status" value="1"/>
</dbReference>
<dbReference type="EMBL" id="JTDE01001324">
    <property type="protein sequence ID" value="KAF7259180.1"/>
    <property type="molecule type" value="Genomic_DNA"/>
</dbReference>
<accession>A0A8S9Z0X6</accession>
<evidence type="ECO:0008006" key="7">
    <source>
        <dbReference type="Google" id="ProtNLM"/>
    </source>
</evidence>
<dbReference type="SUPFAM" id="SSF103657">
    <property type="entry name" value="BAR/IMD domain-like"/>
    <property type="match status" value="1"/>
</dbReference>
<dbReference type="InterPro" id="IPR011993">
    <property type="entry name" value="PH-like_dom_sf"/>
</dbReference>
<gene>
    <name evidence="5" type="ORF">EG68_03339</name>
</gene>
<feature type="compositionally biased region" description="Polar residues" evidence="2">
    <location>
        <begin position="644"/>
        <end position="658"/>
    </location>
</feature>
<dbReference type="SMART" id="SM00324">
    <property type="entry name" value="RhoGAP"/>
    <property type="match status" value="1"/>
</dbReference>
<evidence type="ECO:0000259" key="4">
    <source>
        <dbReference type="PROSITE" id="PS50238"/>
    </source>
</evidence>
<keyword evidence="6" id="KW-1185">Reference proteome</keyword>
<dbReference type="InterPro" id="IPR000198">
    <property type="entry name" value="RhoGAP_dom"/>
</dbReference>
<dbReference type="GO" id="GO:0005096">
    <property type="term" value="F:GTPase activator activity"/>
    <property type="evidence" value="ECO:0007669"/>
    <property type="project" value="UniProtKB-KW"/>
</dbReference>
<dbReference type="SUPFAM" id="SSF50729">
    <property type="entry name" value="PH domain-like"/>
    <property type="match status" value="1"/>
</dbReference>
<dbReference type="Gene3D" id="1.10.555.10">
    <property type="entry name" value="Rho GTPase activation protein"/>
    <property type="match status" value="1"/>
</dbReference>
<dbReference type="OrthoDB" id="3183924at2759"/>
<dbReference type="InterPro" id="IPR008936">
    <property type="entry name" value="Rho_GTPase_activation_prot"/>
</dbReference>
<dbReference type="PROSITE" id="PS50238">
    <property type="entry name" value="RHOGAP"/>
    <property type="match status" value="1"/>
</dbReference>
<dbReference type="InterPro" id="IPR047225">
    <property type="entry name" value="PH_GRAF"/>
</dbReference>
<dbReference type="SUPFAM" id="SSF48350">
    <property type="entry name" value="GTPase activation domain, GAP"/>
    <property type="match status" value="1"/>
</dbReference>
<dbReference type="InterPro" id="IPR047234">
    <property type="entry name" value="GRAF_fam"/>
</dbReference>
<dbReference type="InterPro" id="IPR001849">
    <property type="entry name" value="PH_domain"/>
</dbReference>
<evidence type="ECO:0000313" key="6">
    <source>
        <dbReference type="Proteomes" id="UP000822476"/>
    </source>
</evidence>
<dbReference type="PROSITE" id="PS50003">
    <property type="entry name" value="PH_DOMAIN"/>
    <property type="match status" value="1"/>
</dbReference>
<reference evidence="5" key="1">
    <citation type="submission" date="2019-07" db="EMBL/GenBank/DDBJ databases">
        <title>Annotation for the trematode Paragonimus miyazaki's.</title>
        <authorList>
            <person name="Choi Y.-J."/>
        </authorList>
    </citation>
    <scope>NUCLEOTIDE SEQUENCE</scope>
    <source>
        <strain evidence="5">Japan</strain>
    </source>
</reference>
<name>A0A8S9Z0X6_9TREM</name>
<dbReference type="GO" id="GO:0007165">
    <property type="term" value="P:signal transduction"/>
    <property type="evidence" value="ECO:0007669"/>
    <property type="project" value="InterPro"/>
</dbReference>
<dbReference type="Pfam" id="PF00169">
    <property type="entry name" value="PH"/>
    <property type="match status" value="1"/>
</dbReference>
<dbReference type="Pfam" id="PF16746">
    <property type="entry name" value="BAR_3"/>
    <property type="match status" value="1"/>
</dbReference>
<sequence length="789" mass="87926">MAPLSPLEFRDCVVDGPHFRAALHKHEKGLKASSKQVKDVYLHAERVFKAMEQLHLAVCDFAVSISTFSAGTATPPPDVTTNRQSGKSDGRATPEVAETDDEVTMKTAFAEFAKIIQGVEEARSTMLEPIRSIVLTEINELRTTDPKAFLKETASFCQKLEKYVSIKHKESTAEVDEQMLQDRQKFISHAFEHVTNIHEAEELKKSKFVQTISLFMHMLGNFHHQAYEHFQDAQRQLAAINIAAQRSSENFRQICDETKELKEKLLKTPWEKIQSIDSASFREGYLFIPVKKAMTTLWIKHFCVYSRDVKSLYITPYTQGRASDLTTESYSVHSCVRRSTDSIDRRFCFDVETANRSTPLTLQAQSFADLQEWLRIMDGKEPLYADRLLVTEDPDITRLNKQTYEFLLNLLAAIETNDLRTQGLYRISGVKSKIAALVRQAMSPTGVPSSTLLTCDIHLLTGAVKHFVRHLDEPLMTYSLHYSFLNAIKKNPADRLQELGRLLGQLPSQNREALKALIVHLAKVSAESRFNNMTPSNLGIVFAPSLLRSPEETVAAIMNTKFASTAIELMIENHAALFGLTSSSTGCTVSTVIPTRPAALVEPVYVTPITTSSLKNQPDFTSHLNADPPSPTKGTLTAPLLAPSSPNHTSSEPPTTSVRPCGDQASPGCVAQPKPPIPRRTHSSYTFRGDVLNRCGELARRPSAMRPLDSNFKSPSSVPLNQIEEQCESVNTQNVSLANRLKQDDDSSAHPQPLPRTHVCYSRSFMDLPINSPPDSQLPPNTPTPRSDT</sequence>
<dbReference type="CDD" id="cd01249">
    <property type="entry name" value="BAR-PH_GRAF_family"/>
    <property type="match status" value="1"/>
</dbReference>